<dbReference type="Proteomes" id="UP001287286">
    <property type="component" value="Unassembled WGS sequence"/>
</dbReference>
<dbReference type="AlphaFoldDB" id="A0A2U3DU23"/>
<sequence length="111" mass="11755">MRRAGLGTLDPGSQTGWLVGGLEPEVSVRQWGRAALPGTSGVRTRDWGWMDGFWFCGWLAGWLVVVRDLGLGLAPTLVAQLFAPGSARDAPGWAGADAVLRRRDGIGAAPQ</sequence>
<dbReference type="Proteomes" id="UP000245956">
    <property type="component" value="Unassembled WGS sequence"/>
</dbReference>
<evidence type="ECO:0000313" key="1">
    <source>
        <dbReference type="EMBL" id="KAK4095518.1"/>
    </source>
</evidence>
<evidence type="ECO:0000313" key="4">
    <source>
        <dbReference type="Proteomes" id="UP001287286"/>
    </source>
</evidence>
<reference evidence="2 3" key="2">
    <citation type="journal article" date="2016" name="Front. Microbiol.">
        <title>Genome and transcriptome sequences reveal the specific parasitism of the nematophagous Purpureocillium lilacinum 36-1.</title>
        <authorList>
            <person name="Xie J."/>
            <person name="Li S."/>
            <person name="Mo C."/>
            <person name="Xiao X."/>
            <person name="Peng D."/>
            <person name="Wang G."/>
            <person name="Xiao Y."/>
        </authorList>
    </citation>
    <scope>NUCLEOTIDE SEQUENCE [LARGE SCALE GENOMIC DNA]</scope>
    <source>
        <strain evidence="2 3">36-1</strain>
    </source>
</reference>
<accession>A0A2U3DU23</accession>
<evidence type="ECO:0000313" key="3">
    <source>
        <dbReference type="Proteomes" id="UP000245956"/>
    </source>
</evidence>
<organism evidence="2 3">
    <name type="scientific">Purpureocillium lilacinum</name>
    <name type="common">Paecilomyces lilacinus</name>
    <dbReference type="NCBI Taxonomy" id="33203"/>
    <lineage>
        <taxon>Eukaryota</taxon>
        <taxon>Fungi</taxon>
        <taxon>Dikarya</taxon>
        <taxon>Ascomycota</taxon>
        <taxon>Pezizomycotina</taxon>
        <taxon>Sordariomycetes</taxon>
        <taxon>Hypocreomycetidae</taxon>
        <taxon>Hypocreales</taxon>
        <taxon>Ophiocordycipitaceae</taxon>
        <taxon>Purpureocillium</taxon>
    </lineage>
</organism>
<reference evidence="1" key="3">
    <citation type="submission" date="2023-11" db="EMBL/GenBank/DDBJ databases">
        <authorList>
            <person name="Beijen E."/>
            <person name="Ohm R.A."/>
        </authorList>
    </citation>
    <scope>NUCLEOTIDE SEQUENCE</scope>
    <source>
        <strain evidence="1">CBS 150709</strain>
    </source>
</reference>
<keyword evidence="4" id="KW-1185">Reference proteome</keyword>
<evidence type="ECO:0000313" key="2">
    <source>
        <dbReference type="EMBL" id="PWI65757.1"/>
    </source>
</evidence>
<reference evidence="2" key="1">
    <citation type="submission" date="2015-05" db="EMBL/GenBank/DDBJ databases">
        <authorList>
            <person name="Wang D.B."/>
            <person name="Wang M."/>
        </authorList>
    </citation>
    <scope>NUCLEOTIDE SEQUENCE</scope>
    <source>
        <strain evidence="2">36-1</strain>
    </source>
</reference>
<proteinExistence type="predicted"/>
<dbReference type="EMBL" id="JAWRVI010000001">
    <property type="protein sequence ID" value="KAK4095518.1"/>
    <property type="molecule type" value="Genomic_DNA"/>
</dbReference>
<protein>
    <submittedName>
        <fullName evidence="2">Uncharacterized protein</fullName>
    </submittedName>
</protein>
<comment type="caution">
    <text evidence="2">The sequence shown here is derived from an EMBL/GenBank/DDBJ whole genome shotgun (WGS) entry which is preliminary data.</text>
</comment>
<reference evidence="1 4" key="4">
    <citation type="journal article" date="2024" name="Microbiol. Resour. Announc.">
        <title>Genome annotations for the ascomycete fungi Trichoderma harzianum, Trichoderma aggressivum, and Purpureocillium lilacinum.</title>
        <authorList>
            <person name="Beijen E.P.W."/>
            <person name="Ohm R.A."/>
        </authorList>
    </citation>
    <scope>NUCLEOTIDE SEQUENCE [LARGE SCALE GENOMIC DNA]</scope>
    <source>
        <strain evidence="1 4">CBS 150709</strain>
    </source>
</reference>
<dbReference type="EMBL" id="LCWV01000030">
    <property type="protein sequence ID" value="PWI65757.1"/>
    <property type="molecule type" value="Genomic_DNA"/>
</dbReference>
<name>A0A2U3DU23_PURLI</name>
<gene>
    <name evidence="2" type="ORF">PCL_06728</name>
    <name evidence="1" type="ORF">Purlil1_314</name>
</gene>